<feature type="short sequence motif" description="GXGXXG" evidence="4">
    <location>
        <begin position="9"/>
        <end position="14"/>
    </location>
</feature>
<dbReference type="InterPro" id="IPR002641">
    <property type="entry name" value="PNPLA_dom"/>
</dbReference>
<keyword evidence="3 4" id="KW-0443">Lipid metabolism</keyword>
<comment type="caution">
    <text evidence="7">The sequence shown here is derived from an EMBL/GenBank/DDBJ whole genome shotgun (WGS) entry which is preliminary data.</text>
</comment>
<proteinExistence type="predicted"/>
<feature type="short sequence motif" description="DGA/G" evidence="4">
    <location>
        <begin position="184"/>
        <end position="186"/>
    </location>
</feature>
<feature type="domain" description="PNPLA" evidence="6">
    <location>
        <begin position="5"/>
        <end position="199"/>
    </location>
</feature>
<dbReference type="SUPFAM" id="SSF52151">
    <property type="entry name" value="FabD/lysophospholipase-like"/>
    <property type="match status" value="1"/>
</dbReference>
<dbReference type="OrthoDB" id="2339873at2"/>
<dbReference type="PROSITE" id="PS51635">
    <property type="entry name" value="PNPLA"/>
    <property type="match status" value="1"/>
</dbReference>
<gene>
    <name evidence="7" type="ORF">EDD29_8742</name>
</gene>
<evidence type="ECO:0000256" key="1">
    <source>
        <dbReference type="ARBA" id="ARBA00022801"/>
    </source>
</evidence>
<keyword evidence="5" id="KW-0175">Coiled coil</keyword>
<dbReference type="PANTHER" id="PTHR14226:SF57">
    <property type="entry name" value="BLR7027 PROTEIN"/>
    <property type="match status" value="1"/>
</dbReference>
<feature type="short sequence motif" description="GXSXG" evidence="4">
    <location>
        <begin position="40"/>
        <end position="44"/>
    </location>
</feature>
<accession>A0A3N1DBW2</accession>
<feature type="active site" description="Proton acceptor" evidence="4">
    <location>
        <position position="184"/>
    </location>
</feature>
<dbReference type="InterPro" id="IPR050301">
    <property type="entry name" value="NTE"/>
</dbReference>
<dbReference type="InterPro" id="IPR016035">
    <property type="entry name" value="Acyl_Trfase/lysoPLipase"/>
</dbReference>
<feature type="active site" description="Nucleophile" evidence="4">
    <location>
        <position position="42"/>
    </location>
</feature>
<dbReference type="GO" id="GO:0016787">
    <property type="term" value="F:hydrolase activity"/>
    <property type="evidence" value="ECO:0007669"/>
    <property type="project" value="UniProtKB-UniRule"/>
</dbReference>
<dbReference type="GO" id="GO:0016042">
    <property type="term" value="P:lipid catabolic process"/>
    <property type="evidence" value="ECO:0007669"/>
    <property type="project" value="UniProtKB-UniRule"/>
</dbReference>
<organism evidence="7 8">
    <name type="scientific">Actinocorallia herbida</name>
    <dbReference type="NCBI Taxonomy" id="58109"/>
    <lineage>
        <taxon>Bacteria</taxon>
        <taxon>Bacillati</taxon>
        <taxon>Actinomycetota</taxon>
        <taxon>Actinomycetes</taxon>
        <taxon>Streptosporangiales</taxon>
        <taxon>Thermomonosporaceae</taxon>
        <taxon>Actinocorallia</taxon>
    </lineage>
</organism>
<dbReference type="Pfam" id="PF01734">
    <property type="entry name" value="Patatin"/>
    <property type="match status" value="1"/>
</dbReference>
<evidence type="ECO:0000256" key="5">
    <source>
        <dbReference type="SAM" id="Coils"/>
    </source>
</evidence>
<protein>
    <submittedName>
        <fullName evidence="7">NTE family protein</fullName>
    </submittedName>
</protein>
<name>A0A3N1DBW2_9ACTN</name>
<evidence type="ECO:0000256" key="4">
    <source>
        <dbReference type="PROSITE-ProRule" id="PRU01161"/>
    </source>
</evidence>
<dbReference type="RefSeq" id="WP_123669878.1">
    <property type="nucleotide sequence ID" value="NZ_RJKE01000001.1"/>
</dbReference>
<dbReference type="EMBL" id="RJKE01000001">
    <property type="protein sequence ID" value="ROO91000.1"/>
    <property type="molecule type" value="Genomic_DNA"/>
</dbReference>
<dbReference type="Proteomes" id="UP000272400">
    <property type="component" value="Unassembled WGS sequence"/>
</dbReference>
<feature type="coiled-coil region" evidence="5">
    <location>
        <begin position="55"/>
        <end position="82"/>
    </location>
</feature>
<dbReference type="Gene3D" id="3.40.1090.10">
    <property type="entry name" value="Cytosolic phospholipase A2 catalytic domain"/>
    <property type="match status" value="2"/>
</dbReference>
<evidence type="ECO:0000256" key="2">
    <source>
        <dbReference type="ARBA" id="ARBA00022963"/>
    </source>
</evidence>
<evidence type="ECO:0000259" key="6">
    <source>
        <dbReference type="PROSITE" id="PS51635"/>
    </source>
</evidence>
<keyword evidence="8" id="KW-1185">Reference proteome</keyword>
<evidence type="ECO:0000313" key="8">
    <source>
        <dbReference type="Proteomes" id="UP000272400"/>
    </source>
</evidence>
<evidence type="ECO:0000256" key="3">
    <source>
        <dbReference type="ARBA" id="ARBA00023098"/>
    </source>
</evidence>
<dbReference type="PANTHER" id="PTHR14226">
    <property type="entry name" value="NEUROPATHY TARGET ESTERASE/SWISS CHEESE D.MELANOGASTER"/>
    <property type="match status" value="1"/>
</dbReference>
<sequence length="275" mass="28241">MSRALVLAGGGIAGIGWEAGLVTGLRAAGVDLGEADLIVGTSAGSVVGTMVAQGVDLATEIAAVAEAEAEAAEAEAIDMEKVMQAFALMYGDPDLDPQEARRRVGELALTVTGDGARLAQIGERLSSHEWPARDLRITACDTADGAFQIWTGASGVPLPLAVASSCAVPAVFPPVVINGRRYMDGGVRSVSNADLAAGHDQIVIVEPMAHMTPRPVLAREIAALGDAKIATIGPNRTAIELFGVDILDGRLWVPAFEAGRAQAAEVAEEVGAVWG</sequence>
<keyword evidence="2 4" id="KW-0442">Lipid degradation</keyword>
<evidence type="ECO:0000313" key="7">
    <source>
        <dbReference type="EMBL" id="ROO91000.1"/>
    </source>
</evidence>
<reference evidence="7 8" key="1">
    <citation type="submission" date="2018-11" db="EMBL/GenBank/DDBJ databases">
        <title>Sequencing the genomes of 1000 actinobacteria strains.</title>
        <authorList>
            <person name="Klenk H.-P."/>
        </authorList>
    </citation>
    <scope>NUCLEOTIDE SEQUENCE [LARGE SCALE GENOMIC DNA]</scope>
    <source>
        <strain evidence="7 8">DSM 44254</strain>
    </source>
</reference>
<keyword evidence="1 4" id="KW-0378">Hydrolase</keyword>
<dbReference type="AlphaFoldDB" id="A0A3N1DBW2"/>